<accession>A0ACC2N1T9</accession>
<reference evidence="1 2" key="1">
    <citation type="journal article" date="2022" name="Hortic Res">
        <title>A haplotype resolved chromosomal level avocado genome allows analysis of novel avocado genes.</title>
        <authorList>
            <person name="Nath O."/>
            <person name="Fletcher S.J."/>
            <person name="Hayward A."/>
            <person name="Shaw L.M."/>
            <person name="Masouleh A.K."/>
            <person name="Furtado A."/>
            <person name="Henry R.J."/>
            <person name="Mitter N."/>
        </authorList>
    </citation>
    <scope>NUCLEOTIDE SEQUENCE [LARGE SCALE GENOMIC DNA]</scope>
    <source>
        <strain evidence="2">cv. Hass</strain>
    </source>
</reference>
<dbReference type="Proteomes" id="UP001234297">
    <property type="component" value="Chromosome 1"/>
</dbReference>
<gene>
    <name evidence="1" type="ORF">MRB53_003830</name>
</gene>
<organism evidence="1 2">
    <name type="scientific">Persea americana</name>
    <name type="common">Avocado</name>
    <dbReference type="NCBI Taxonomy" id="3435"/>
    <lineage>
        <taxon>Eukaryota</taxon>
        <taxon>Viridiplantae</taxon>
        <taxon>Streptophyta</taxon>
        <taxon>Embryophyta</taxon>
        <taxon>Tracheophyta</taxon>
        <taxon>Spermatophyta</taxon>
        <taxon>Magnoliopsida</taxon>
        <taxon>Magnoliidae</taxon>
        <taxon>Laurales</taxon>
        <taxon>Lauraceae</taxon>
        <taxon>Persea</taxon>
    </lineage>
</organism>
<evidence type="ECO:0000313" key="1">
    <source>
        <dbReference type="EMBL" id="KAJ8650807.1"/>
    </source>
</evidence>
<protein>
    <submittedName>
        <fullName evidence="1">Uncharacterized protein</fullName>
    </submittedName>
</protein>
<dbReference type="EMBL" id="CM056809">
    <property type="protein sequence ID" value="KAJ8650807.1"/>
    <property type="molecule type" value="Genomic_DNA"/>
</dbReference>
<sequence length="944" mass="107941">MPTEGAVVVSVLRSAVVHSVLRKLWEFISRHADLWRNADQYVKDIKSELECMKDLLRRANESTKEPWLKDLREVAYDIEDVIDCFEHGLQKGHKNPVEIIRNLFNRHDVATRIKNIKRELQEVLDREKKYTTNNGAGISSRHNVSEVMEDPRDSSPEISIDNPVGIEDSIKELVDWLREGRLVGTPRIEDWVIVTTTRSRKVTAYDHVYEVKPLQSDDAENLLRESVFSPNHGPIPPHLSHERILGKCEGLPLAIVKIGHLLRQKGANVIEWDKVADDYLNELVDYSMIQVAERSYCGKVKSYKVHPLMRKFFVLKAKEQNFYVFSTERQAASNSTVKIRRLSISGDDMNGSQDLSYVRSCFAFKANQSLVEGLWSKFKYLRVLDLENAPLKKFPPSLVKLKLLRYLSLANTDINSLPKTIRKLKIMQVLNLKGTLISQLPEEILELKQLRHLLMYSRSSAAATPCFDDVQAVRVPRRVGRLVALQKLSLMQVNGDQDDIVLRELGNLTQLRRLGVAGLRREDGWKICSSIQQMKNLNSLSVKSRNVDETLELEHQFSSPPTHLQRLHLQGRSLKLPGWILNLRHLTCLTLGWSDLKHDPFQEFDALPALEELTLLKAYGGNKLDCIQSGNGRGFPNLKLLSLNGLHRLETIHLVEGAMPNLQKIIIKSCMKLCLSTSSSALISPQMCNFEVVFALRLLHFVRYRATEAIATDFWWLKEREKKIAVADQEGNERDSAIWVKRKEKRSLQSLIERETNGRKKAPQLCDLGETEGEKKIAVADQDLKPACHLSPLSHLSISRPEKDRSLVSNPKPDFFKFKARGDMTDSQVNKRRDEKKKKKTHITLKKSGFGFDTRLQSSSGRQRERCEIRRRLEVSISDCNLLFSFRFTQIAELGNFFLPFVSLSISDCKLLFSFRFTQIAESLSFPSRSVTAIFFSPSVSPKS</sequence>
<keyword evidence="2" id="KW-1185">Reference proteome</keyword>
<proteinExistence type="predicted"/>
<evidence type="ECO:0000313" key="2">
    <source>
        <dbReference type="Proteomes" id="UP001234297"/>
    </source>
</evidence>
<name>A0ACC2N1T9_PERAE</name>
<comment type="caution">
    <text evidence="1">The sequence shown here is derived from an EMBL/GenBank/DDBJ whole genome shotgun (WGS) entry which is preliminary data.</text>
</comment>